<dbReference type="SUPFAM" id="SSF141868">
    <property type="entry name" value="EAL domain-like"/>
    <property type="match status" value="1"/>
</dbReference>
<dbReference type="RefSeq" id="WP_307204706.1">
    <property type="nucleotide sequence ID" value="NZ_JAUSSU010000005.1"/>
</dbReference>
<comment type="caution">
    <text evidence="4">The sequence shown here is derived from an EMBL/GenBank/DDBJ whole genome shotgun (WGS) entry which is preliminary data.</text>
</comment>
<dbReference type="SUPFAM" id="SSF55073">
    <property type="entry name" value="Nucleotide cyclase"/>
    <property type="match status" value="1"/>
</dbReference>
<name>A0ABT9U4Y3_PAEHA</name>
<evidence type="ECO:0000313" key="4">
    <source>
        <dbReference type="EMBL" id="MDQ0113504.1"/>
    </source>
</evidence>
<dbReference type="Gene3D" id="3.20.20.450">
    <property type="entry name" value="EAL domain"/>
    <property type="match status" value="1"/>
</dbReference>
<dbReference type="InterPro" id="IPR043128">
    <property type="entry name" value="Rev_trsase/Diguanyl_cyclase"/>
</dbReference>
<dbReference type="InterPro" id="IPR035919">
    <property type="entry name" value="EAL_sf"/>
</dbReference>
<proteinExistence type="predicted"/>
<protein>
    <submittedName>
        <fullName evidence="4">Diguanylate cyclase (GGDEF)-like protein</fullName>
    </submittedName>
</protein>
<keyword evidence="1" id="KW-0472">Membrane</keyword>
<dbReference type="PANTHER" id="PTHR44757:SF2">
    <property type="entry name" value="BIOFILM ARCHITECTURE MAINTENANCE PROTEIN MBAA"/>
    <property type="match status" value="1"/>
</dbReference>
<feature type="transmembrane region" description="Helical" evidence="1">
    <location>
        <begin position="102"/>
        <end position="121"/>
    </location>
</feature>
<evidence type="ECO:0000259" key="2">
    <source>
        <dbReference type="PROSITE" id="PS50883"/>
    </source>
</evidence>
<gene>
    <name evidence="4" type="ORF">J2T15_002945</name>
</gene>
<dbReference type="InterPro" id="IPR052155">
    <property type="entry name" value="Biofilm_reg_signaling"/>
</dbReference>
<dbReference type="InterPro" id="IPR029787">
    <property type="entry name" value="Nucleotide_cyclase"/>
</dbReference>
<dbReference type="CDD" id="cd01949">
    <property type="entry name" value="GGDEF"/>
    <property type="match status" value="1"/>
</dbReference>
<dbReference type="CDD" id="cd01948">
    <property type="entry name" value="EAL"/>
    <property type="match status" value="1"/>
</dbReference>
<dbReference type="SMART" id="SM00267">
    <property type="entry name" value="GGDEF"/>
    <property type="match status" value="1"/>
</dbReference>
<dbReference type="Proteomes" id="UP001229346">
    <property type="component" value="Unassembled WGS sequence"/>
</dbReference>
<dbReference type="Pfam" id="PF00990">
    <property type="entry name" value="GGDEF"/>
    <property type="match status" value="1"/>
</dbReference>
<dbReference type="PROSITE" id="PS50887">
    <property type="entry name" value="GGDEF"/>
    <property type="match status" value="1"/>
</dbReference>
<feature type="transmembrane region" description="Helical" evidence="1">
    <location>
        <begin position="354"/>
        <end position="375"/>
    </location>
</feature>
<evidence type="ECO:0000259" key="3">
    <source>
        <dbReference type="PROSITE" id="PS50887"/>
    </source>
</evidence>
<dbReference type="PANTHER" id="PTHR44757">
    <property type="entry name" value="DIGUANYLATE CYCLASE DGCP"/>
    <property type="match status" value="1"/>
</dbReference>
<dbReference type="PROSITE" id="PS50883">
    <property type="entry name" value="EAL"/>
    <property type="match status" value="1"/>
</dbReference>
<feature type="transmembrane region" description="Helical" evidence="1">
    <location>
        <begin position="55"/>
        <end position="73"/>
    </location>
</feature>
<feature type="transmembrane region" description="Helical" evidence="1">
    <location>
        <begin position="133"/>
        <end position="158"/>
    </location>
</feature>
<dbReference type="Pfam" id="PF00563">
    <property type="entry name" value="EAL"/>
    <property type="match status" value="1"/>
</dbReference>
<evidence type="ECO:0000256" key="1">
    <source>
        <dbReference type="SAM" id="Phobius"/>
    </source>
</evidence>
<feature type="transmembrane region" description="Helical" evidence="1">
    <location>
        <begin position="12"/>
        <end position="28"/>
    </location>
</feature>
<keyword evidence="1" id="KW-1133">Transmembrane helix</keyword>
<evidence type="ECO:0000313" key="5">
    <source>
        <dbReference type="Proteomes" id="UP001229346"/>
    </source>
</evidence>
<dbReference type="NCBIfam" id="TIGR00254">
    <property type="entry name" value="GGDEF"/>
    <property type="match status" value="1"/>
</dbReference>
<dbReference type="SMART" id="SM00052">
    <property type="entry name" value="EAL"/>
    <property type="match status" value="1"/>
</dbReference>
<feature type="transmembrane region" description="Helical" evidence="1">
    <location>
        <begin position="79"/>
        <end position="95"/>
    </location>
</feature>
<feature type="transmembrane region" description="Helical" evidence="1">
    <location>
        <begin position="34"/>
        <end position="50"/>
    </location>
</feature>
<accession>A0ABT9U4Y3</accession>
<keyword evidence="5" id="KW-1185">Reference proteome</keyword>
<reference evidence="4 5" key="1">
    <citation type="submission" date="2023-07" db="EMBL/GenBank/DDBJ databases">
        <title>Sorghum-associated microbial communities from plants grown in Nebraska, USA.</title>
        <authorList>
            <person name="Schachtman D."/>
        </authorList>
    </citation>
    <scope>NUCLEOTIDE SEQUENCE [LARGE SCALE GENOMIC DNA]</scope>
    <source>
        <strain evidence="4 5">CC482</strain>
    </source>
</reference>
<sequence length="889" mass="99522">MRTEQQPKQNRRIIALSFLLCTLLALLSEKLDYPFLYGITFSFTSAFLLIGLRLFGYWAGLLATAAVHTIAAQLLNHSLFDYIGLLEIAVVGLLLRKYRNRLFVCAAAFWLILAAPLTYFTHLGHYTSTGSDLMLVTSIIAINGLLNALLADIALHYLPLPKWSGIVRARRKSSSFRSVMLHFSIVCVILPFLLNIHISSTGSFKEASRHAEQLSANVASMIGRQYMESAFRLDGSNTDVKSVLLKSVIAKHASDLFTIVISDGNANAVAATNENYIGQDNTASKHRMNKSIIISNSLRLIVPIHNELPLHISSWHDGKFRYASPINNTDFMINIDIPINNYQYYLFNKYVTHFIYLITFALLAVLAAYFITLWLGRSLKQLAVSTNNLPARLKQDGAIEWPASNISEIRALTANFKQMANNLVLMFGEAQKNSERLQAQAYMLQQSEEKLHRLAYYDQLTCLPNRLHFAKHIQDMIAMPSADDHKIAIMFADINRFKQVNDTLGHATGDMLLKLAASRFADVGTSFDVFRLGGDEFVFVGTYSDLSEVHASAQLVGKAFAEPFDLEGMPLYLTISIGISVYPLDGEDIDTVISNADIAMYSAKEEGDGCHRFYEPKLATAMTEKMRLENGLYNALQTNQFSLHYQPKMNATTGQLCGIEALIRWLHPELGLVPPDKFIPLAEQAGFILEIDKWVFREACRQNKAWQDAGLQPICVSVNISGRHFFQGNLIEMIASALEDTGLPPEYVSIEITEGVFMRDMEQVIETILYLRKLGIQISMDDFGTGYSTLNQLQRLPISDVKLDRSFIQGITTDEKKSSIVRAIIELVHSMNMRVVAEGVETDDESRFCKELKCDELQGYLFSRPLPAHQFEELLAVSTAAITTNGSTG</sequence>
<dbReference type="InterPro" id="IPR000160">
    <property type="entry name" value="GGDEF_dom"/>
</dbReference>
<dbReference type="EMBL" id="JAUSSU010000005">
    <property type="protein sequence ID" value="MDQ0113504.1"/>
    <property type="molecule type" value="Genomic_DNA"/>
</dbReference>
<organism evidence="4 5">
    <name type="scientific">Paenibacillus harenae</name>
    <dbReference type="NCBI Taxonomy" id="306543"/>
    <lineage>
        <taxon>Bacteria</taxon>
        <taxon>Bacillati</taxon>
        <taxon>Bacillota</taxon>
        <taxon>Bacilli</taxon>
        <taxon>Bacillales</taxon>
        <taxon>Paenibacillaceae</taxon>
        <taxon>Paenibacillus</taxon>
    </lineage>
</organism>
<feature type="domain" description="EAL" evidence="2">
    <location>
        <begin position="625"/>
        <end position="879"/>
    </location>
</feature>
<dbReference type="Gene3D" id="3.30.70.270">
    <property type="match status" value="1"/>
</dbReference>
<dbReference type="InterPro" id="IPR001633">
    <property type="entry name" value="EAL_dom"/>
</dbReference>
<keyword evidence="1" id="KW-0812">Transmembrane</keyword>
<feature type="domain" description="GGDEF" evidence="3">
    <location>
        <begin position="485"/>
        <end position="616"/>
    </location>
</feature>